<organism evidence="2 3">
    <name type="scientific">Lachnoclostridium phytofermentans</name>
    <dbReference type="NCBI Taxonomy" id="66219"/>
    <lineage>
        <taxon>Bacteria</taxon>
        <taxon>Bacillati</taxon>
        <taxon>Bacillota</taxon>
        <taxon>Clostridia</taxon>
        <taxon>Lachnospirales</taxon>
        <taxon>Lachnospiraceae</taxon>
    </lineage>
</organism>
<feature type="region of interest" description="Disordered" evidence="1">
    <location>
        <begin position="82"/>
        <end position="125"/>
    </location>
</feature>
<dbReference type="AlphaFoldDB" id="A0A3D2X3A2"/>
<protein>
    <submittedName>
        <fullName evidence="2">Stage III sporulation protein AH</fullName>
    </submittedName>
</protein>
<accession>A0A3D2X3A2</accession>
<gene>
    <name evidence="2" type="ORF">DHW61_04310</name>
</gene>
<dbReference type="EMBL" id="DPVV01000150">
    <property type="protein sequence ID" value="HCL01629.1"/>
    <property type="molecule type" value="Genomic_DNA"/>
</dbReference>
<feature type="compositionally biased region" description="Basic and acidic residues" evidence="1">
    <location>
        <begin position="82"/>
        <end position="105"/>
    </location>
</feature>
<evidence type="ECO:0000313" key="3">
    <source>
        <dbReference type="Proteomes" id="UP000262969"/>
    </source>
</evidence>
<dbReference type="Pfam" id="PF12685">
    <property type="entry name" value="SpoIIIAH"/>
    <property type="match status" value="1"/>
</dbReference>
<dbReference type="Proteomes" id="UP000262969">
    <property type="component" value="Unassembled WGS sequence"/>
</dbReference>
<reference evidence="2 3" key="1">
    <citation type="journal article" date="2018" name="Nat. Biotechnol.">
        <title>A standardized bacterial taxonomy based on genome phylogeny substantially revises the tree of life.</title>
        <authorList>
            <person name="Parks D.H."/>
            <person name="Chuvochina M."/>
            <person name="Waite D.W."/>
            <person name="Rinke C."/>
            <person name="Skarshewski A."/>
            <person name="Chaumeil P.A."/>
            <person name="Hugenholtz P."/>
        </authorList>
    </citation>
    <scope>NUCLEOTIDE SEQUENCE [LARGE SCALE GENOMIC DNA]</scope>
    <source>
        <strain evidence="2">UBA11728</strain>
    </source>
</reference>
<evidence type="ECO:0000313" key="2">
    <source>
        <dbReference type="EMBL" id="HCL01629.1"/>
    </source>
</evidence>
<dbReference type="InterPro" id="IPR038503">
    <property type="entry name" value="SpoIIIAH_sf"/>
</dbReference>
<sequence length="253" mass="27286">MKNIFKKNQIIITALAIMIAVAGYLNFAKDSTKDPAKDVATSTKDTLGYDIFADSDGEEYADIADDQMDQIAVDDKGNLIVDENKTASDANKDATDQLAEKDKDSAQTSNENGTAKDDQGTNPGEAVLVNSNVIDKSFFANAKLKREQTRAKSREDLLALVENPNISAKQKEQAGDRVLELTAISEKENATEIQLDAKGFSDAVVTINEGRVDVVVNAPNLTEQDMAIIEDVVMTKTGVTLDKITIVGAVVVE</sequence>
<evidence type="ECO:0000256" key="1">
    <source>
        <dbReference type="SAM" id="MobiDB-lite"/>
    </source>
</evidence>
<proteinExistence type="predicted"/>
<dbReference type="Gene3D" id="1.10.287.4300">
    <property type="entry name" value="Stage III sporulation protein AH-like"/>
    <property type="match status" value="1"/>
</dbReference>
<comment type="caution">
    <text evidence="2">The sequence shown here is derived from an EMBL/GenBank/DDBJ whole genome shotgun (WGS) entry which is preliminary data.</text>
</comment>
<name>A0A3D2X3A2_9FIRM</name>
<dbReference type="InterPro" id="IPR024232">
    <property type="entry name" value="SpoIIIAH"/>
</dbReference>